<feature type="transmembrane region" description="Helical" evidence="8">
    <location>
        <begin position="75"/>
        <end position="97"/>
    </location>
</feature>
<evidence type="ECO:0000256" key="6">
    <source>
        <dbReference type="ARBA" id="ARBA00022989"/>
    </source>
</evidence>
<dbReference type="GO" id="GO:0005886">
    <property type="term" value="C:plasma membrane"/>
    <property type="evidence" value="ECO:0007669"/>
    <property type="project" value="UniProtKB-SubCell"/>
</dbReference>
<comment type="caution">
    <text evidence="10">The sequence shown here is derived from an EMBL/GenBank/DDBJ whole genome shotgun (WGS) entry which is preliminary data.</text>
</comment>
<evidence type="ECO:0000256" key="3">
    <source>
        <dbReference type="ARBA" id="ARBA00022676"/>
    </source>
</evidence>
<feature type="transmembrane region" description="Helical" evidence="8">
    <location>
        <begin position="394"/>
        <end position="412"/>
    </location>
</feature>
<keyword evidence="6 8" id="KW-1133">Transmembrane helix</keyword>
<dbReference type="EMBL" id="JACHIP010000001">
    <property type="protein sequence ID" value="MBB5056282.1"/>
    <property type="molecule type" value="Genomic_DNA"/>
</dbReference>
<feature type="transmembrane region" description="Helical" evidence="8">
    <location>
        <begin position="21"/>
        <end position="43"/>
    </location>
</feature>
<evidence type="ECO:0000256" key="1">
    <source>
        <dbReference type="ARBA" id="ARBA00004651"/>
    </source>
</evidence>
<feature type="transmembrane region" description="Helical" evidence="8">
    <location>
        <begin position="343"/>
        <end position="364"/>
    </location>
</feature>
<dbReference type="RefSeq" id="WP_184213946.1">
    <property type="nucleotide sequence ID" value="NZ_JACHIP010000001.1"/>
</dbReference>
<name>A0A7W8E297_9BACT</name>
<evidence type="ECO:0000313" key="11">
    <source>
        <dbReference type="Proteomes" id="UP000540989"/>
    </source>
</evidence>
<feature type="transmembrane region" description="Helical" evidence="8">
    <location>
        <begin position="231"/>
        <end position="256"/>
    </location>
</feature>
<proteinExistence type="predicted"/>
<comment type="subcellular location">
    <subcellularLocation>
        <location evidence="1">Cell membrane</location>
        <topology evidence="1">Multi-pass membrane protein</topology>
    </subcellularLocation>
</comment>
<dbReference type="InterPro" id="IPR050297">
    <property type="entry name" value="LipidA_mod_glycosyltrf_83"/>
</dbReference>
<dbReference type="PANTHER" id="PTHR33908">
    <property type="entry name" value="MANNOSYLTRANSFERASE YKCB-RELATED"/>
    <property type="match status" value="1"/>
</dbReference>
<feature type="transmembrane region" description="Helical" evidence="8">
    <location>
        <begin position="136"/>
        <end position="155"/>
    </location>
</feature>
<evidence type="ECO:0000256" key="7">
    <source>
        <dbReference type="ARBA" id="ARBA00023136"/>
    </source>
</evidence>
<dbReference type="Pfam" id="PF13231">
    <property type="entry name" value="PMT_2"/>
    <property type="match status" value="1"/>
</dbReference>
<keyword evidence="2" id="KW-1003">Cell membrane</keyword>
<evidence type="ECO:0000256" key="8">
    <source>
        <dbReference type="SAM" id="Phobius"/>
    </source>
</evidence>
<feature type="transmembrane region" description="Helical" evidence="8">
    <location>
        <begin position="109"/>
        <end position="130"/>
    </location>
</feature>
<feature type="transmembrane region" description="Helical" evidence="8">
    <location>
        <begin position="371"/>
        <end position="388"/>
    </location>
</feature>
<gene>
    <name evidence="10" type="ORF">HDF16_000951</name>
</gene>
<organism evidence="10 11">
    <name type="scientific">Granulicella aggregans</name>
    <dbReference type="NCBI Taxonomy" id="474949"/>
    <lineage>
        <taxon>Bacteria</taxon>
        <taxon>Pseudomonadati</taxon>
        <taxon>Acidobacteriota</taxon>
        <taxon>Terriglobia</taxon>
        <taxon>Terriglobales</taxon>
        <taxon>Acidobacteriaceae</taxon>
        <taxon>Granulicella</taxon>
    </lineage>
</organism>
<evidence type="ECO:0000256" key="2">
    <source>
        <dbReference type="ARBA" id="ARBA00022475"/>
    </source>
</evidence>
<keyword evidence="7 8" id="KW-0472">Membrane</keyword>
<accession>A0A7W8E297</accession>
<dbReference type="AlphaFoldDB" id="A0A7W8E297"/>
<feature type="transmembrane region" description="Helical" evidence="8">
    <location>
        <begin position="162"/>
        <end position="181"/>
    </location>
</feature>
<dbReference type="Proteomes" id="UP000540989">
    <property type="component" value="Unassembled WGS sequence"/>
</dbReference>
<keyword evidence="3" id="KW-0328">Glycosyltransferase</keyword>
<feature type="transmembrane region" description="Helical" evidence="8">
    <location>
        <begin position="193"/>
        <end position="219"/>
    </location>
</feature>
<keyword evidence="4" id="KW-0808">Transferase</keyword>
<dbReference type="GO" id="GO:0016763">
    <property type="term" value="F:pentosyltransferase activity"/>
    <property type="evidence" value="ECO:0007669"/>
    <property type="project" value="TreeGrafter"/>
</dbReference>
<reference evidence="10 11" key="1">
    <citation type="submission" date="2020-08" db="EMBL/GenBank/DDBJ databases">
        <title>Genomic Encyclopedia of Type Strains, Phase IV (KMG-V): Genome sequencing to study the core and pangenomes of soil and plant-associated prokaryotes.</title>
        <authorList>
            <person name="Whitman W."/>
        </authorList>
    </citation>
    <scope>NUCLEOTIDE SEQUENCE [LARGE SCALE GENOMIC DNA]</scope>
    <source>
        <strain evidence="10 11">M8UP14</strain>
    </source>
</reference>
<dbReference type="GO" id="GO:0009103">
    <property type="term" value="P:lipopolysaccharide biosynthetic process"/>
    <property type="evidence" value="ECO:0007669"/>
    <property type="project" value="UniProtKB-ARBA"/>
</dbReference>
<dbReference type="PANTHER" id="PTHR33908:SF11">
    <property type="entry name" value="MEMBRANE PROTEIN"/>
    <property type="match status" value="1"/>
</dbReference>
<feature type="domain" description="Glycosyltransferase RgtA/B/C/D-like" evidence="9">
    <location>
        <begin position="86"/>
        <end position="244"/>
    </location>
</feature>
<sequence>MHQLHEDDAFPALAEESRLNMGPTVTVLGLALLMRLLVIWTVVTRYPPQWLFTRGMEMGLLAKSLLAGNGLSSPFGGVTGPTAIVAPVYPLFVAAVFRVFGAYSLASAVIILMAQTIVNLITIWLIMYVARRLFNQAAATLAGFIWACSLPLVWMPTILWETSLSCCLLVGLFAIVLKYRAMSDIGPGQWIAIGGYCGLCALANPALLLSLVGTVLWLAYVTRGTRSYRPLFSLLTFVLVFAPWPIRNALVFHAFVPLRTTVGLELWMGNRDGATGFLDESVFPMFNQQELADYVTRGEVGYSAHKSELAKQYIATHTGEFITLTARRFVRFWSGTGTRNGSLLFALHATSTTLLGLMALGVLARRRCYDLMALFAIPMLLFPIPYVITHAEFRYRLVIDPIMTVLCAYGVVELSRLAVRPRKDSFSEPRLAPAKTPMLRSSW</sequence>
<evidence type="ECO:0000256" key="5">
    <source>
        <dbReference type="ARBA" id="ARBA00022692"/>
    </source>
</evidence>
<dbReference type="InterPro" id="IPR038731">
    <property type="entry name" value="RgtA/B/C-like"/>
</dbReference>
<evidence type="ECO:0000313" key="10">
    <source>
        <dbReference type="EMBL" id="MBB5056282.1"/>
    </source>
</evidence>
<evidence type="ECO:0000256" key="4">
    <source>
        <dbReference type="ARBA" id="ARBA00022679"/>
    </source>
</evidence>
<evidence type="ECO:0000259" key="9">
    <source>
        <dbReference type="Pfam" id="PF13231"/>
    </source>
</evidence>
<protein>
    <recommendedName>
        <fullName evidence="9">Glycosyltransferase RgtA/B/C/D-like domain-containing protein</fullName>
    </recommendedName>
</protein>
<keyword evidence="11" id="KW-1185">Reference proteome</keyword>
<keyword evidence="5 8" id="KW-0812">Transmembrane</keyword>